<dbReference type="EMBL" id="LJBN01000186">
    <property type="protein sequence ID" value="OOQ84044.1"/>
    <property type="molecule type" value="Genomic_DNA"/>
</dbReference>
<proteinExistence type="predicted"/>
<name>A0A1S9RET3_PENBI</name>
<reference evidence="4" key="1">
    <citation type="submission" date="2015-09" db="EMBL/GenBank/DDBJ databases">
        <authorList>
            <person name="Fill T.P."/>
            <person name="Baretta J.F."/>
            <person name="de Almeida L.G."/>
            <person name="Rocha M."/>
            <person name="de Souza D.H."/>
            <person name="Malavazi I."/>
            <person name="Cerdeira L.T."/>
            <person name="Hong H."/>
            <person name="Samborskyy M."/>
            <person name="de Vasconcelos A.T."/>
            <person name="Leadlay P."/>
            <person name="Rodrigues-Filho E."/>
        </authorList>
    </citation>
    <scope>NUCLEOTIDE SEQUENCE [LARGE SCALE GENOMIC DNA]</scope>
    <source>
        <strain evidence="4">LaBioMMi 136</strain>
    </source>
</reference>
<dbReference type="Proteomes" id="UP000190744">
    <property type="component" value="Unassembled WGS sequence"/>
</dbReference>
<gene>
    <name evidence="3" type="ORF">PEBR_31999</name>
</gene>
<feature type="region of interest" description="Disordered" evidence="1">
    <location>
        <begin position="283"/>
        <end position="314"/>
    </location>
</feature>
<comment type="caution">
    <text evidence="3">The sequence shown here is derived from an EMBL/GenBank/DDBJ whole genome shotgun (WGS) entry which is preliminary data.</text>
</comment>
<dbReference type="PANTHER" id="PTHR35910">
    <property type="entry name" value="2EXR DOMAIN-CONTAINING PROTEIN"/>
    <property type="match status" value="1"/>
</dbReference>
<dbReference type="Pfam" id="PF20150">
    <property type="entry name" value="2EXR"/>
    <property type="match status" value="1"/>
</dbReference>
<dbReference type="AlphaFoldDB" id="A0A1S9RET3"/>
<evidence type="ECO:0000313" key="3">
    <source>
        <dbReference type="EMBL" id="OOQ84044.1"/>
    </source>
</evidence>
<protein>
    <recommendedName>
        <fullName evidence="2">2EXR domain-containing protein</fullName>
    </recommendedName>
</protein>
<evidence type="ECO:0000256" key="1">
    <source>
        <dbReference type="SAM" id="MobiDB-lite"/>
    </source>
</evidence>
<dbReference type="InterPro" id="IPR045518">
    <property type="entry name" value="2EXR"/>
</dbReference>
<organism evidence="3 4">
    <name type="scientific">Penicillium brasilianum</name>
    <dbReference type="NCBI Taxonomy" id="104259"/>
    <lineage>
        <taxon>Eukaryota</taxon>
        <taxon>Fungi</taxon>
        <taxon>Dikarya</taxon>
        <taxon>Ascomycota</taxon>
        <taxon>Pezizomycotina</taxon>
        <taxon>Eurotiomycetes</taxon>
        <taxon>Eurotiomycetidae</taxon>
        <taxon>Eurotiales</taxon>
        <taxon>Aspergillaceae</taxon>
        <taxon>Penicillium</taxon>
    </lineage>
</organism>
<dbReference type="PANTHER" id="PTHR35910:SF1">
    <property type="entry name" value="2EXR DOMAIN-CONTAINING PROTEIN"/>
    <property type="match status" value="1"/>
</dbReference>
<accession>A0A1S9RET3</accession>
<evidence type="ECO:0000259" key="2">
    <source>
        <dbReference type="Pfam" id="PF20150"/>
    </source>
</evidence>
<sequence length="345" mass="39568">MTMVNSPGTDAFPRFPEFPAEIRIMIWRECLPYRVHELDEDEFYQRSLRAIPIICGNRMTTQMNLRPPAISRVCRESRDLALRSRLPLPYEEMIEEAFWESETMNFGLIDPSRDTVHLNWIYWDVVYECEGNPVEYLAWHAANSAQGGSLMINDLAGYDLSLLESIPNLVVVTRKIVIHASSEYGLKSGLFGLLGDAPVQFVDISDQKRLDEFFALAEETQKKGDVTAAQDLHRESSQDLQEKLAIEIDRILRRKLPTPEHRLSHMRGAIMFRLCTDMCNNSEEAEEGFRPPPGTTRIPWPISTRGRGRGHRGRAGLIGAREEHLLERSKTSYRTRGRLRNKVIA</sequence>
<evidence type="ECO:0000313" key="4">
    <source>
        <dbReference type="Proteomes" id="UP000190744"/>
    </source>
</evidence>
<feature type="domain" description="2EXR" evidence="2">
    <location>
        <begin position="12"/>
        <end position="116"/>
    </location>
</feature>